<keyword evidence="1" id="KW-0805">Transcription regulation</keyword>
<dbReference type="Pfam" id="PF21993">
    <property type="entry name" value="TetR_C_13_2"/>
    <property type="match status" value="1"/>
</dbReference>
<organism evidence="7 8">
    <name type="scientific">Prescottella equi ATCC 33707</name>
    <dbReference type="NCBI Taxonomy" id="525370"/>
    <lineage>
        <taxon>Bacteria</taxon>
        <taxon>Bacillati</taxon>
        <taxon>Actinomycetota</taxon>
        <taxon>Actinomycetes</taxon>
        <taxon>Mycobacteriales</taxon>
        <taxon>Nocardiaceae</taxon>
        <taxon>Prescottella</taxon>
    </lineage>
</organism>
<evidence type="ECO:0000259" key="6">
    <source>
        <dbReference type="PROSITE" id="PS50977"/>
    </source>
</evidence>
<dbReference type="STRING" id="43767.A6I91_02870"/>
<dbReference type="PANTHER" id="PTHR47506:SF3">
    <property type="entry name" value="HTH-TYPE TRANSCRIPTIONAL REGULATOR LMRA"/>
    <property type="match status" value="1"/>
</dbReference>
<dbReference type="Proteomes" id="UP000004245">
    <property type="component" value="Unassembled WGS sequence"/>
</dbReference>
<dbReference type="PANTHER" id="PTHR47506">
    <property type="entry name" value="TRANSCRIPTIONAL REGULATORY PROTEIN"/>
    <property type="match status" value="1"/>
</dbReference>
<evidence type="ECO:0000256" key="5">
    <source>
        <dbReference type="SAM" id="MobiDB-lite"/>
    </source>
</evidence>
<dbReference type="GO" id="GO:0003677">
    <property type="term" value="F:DNA binding"/>
    <property type="evidence" value="ECO:0007669"/>
    <property type="project" value="UniProtKB-UniRule"/>
</dbReference>
<evidence type="ECO:0000256" key="2">
    <source>
        <dbReference type="ARBA" id="ARBA00023125"/>
    </source>
</evidence>
<name>E9T4M3_RHOHA</name>
<evidence type="ECO:0000256" key="1">
    <source>
        <dbReference type="ARBA" id="ARBA00023015"/>
    </source>
</evidence>
<protein>
    <submittedName>
        <fullName evidence="7">Transcriptional regulator, TetR family</fullName>
    </submittedName>
</protein>
<evidence type="ECO:0000313" key="8">
    <source>
        <dbReference type="Proteomes" id="UP000004245"/>
    </source>
</evidence>
<feature type="DNA-binding region" description="H-T-H motif" evidence="4">
    <location>
        <begin position="50"/>
        <end position="69"/>
    </location>
</feature>
<gene>
    <name evidence="7" type="ORF">HMPREF0724_13443</name>
</gene>
<accession>E9T4M3</accession>
<dbReference type="InterPro" id="IPR009057">
    <property type="entry name" value="Homeodomain-like_sf"/>
</dbReference>
<evidence type="ECO:0000313" key="7">
    <source>
        <dbReference type="EMBL" id="EGD22895.1"/>
    </source>
</evidence>
<dbReference type="SUPFAM" id="SSF48498">
    <property type="entry name" value="Tetracyclin repressor-like, C-terminal domain"/>
    <property type="match status" value="1"/>
</dbReference>
<dbReference type="SUPFAM" id="SSF46689">
    <property type="entry name" value="Homeodomain-like"/>
    <property type="match status" value="1"/>
</dbReference>
<keyword evidence="2 4" id="KW-0238">DNA-binding</keyword>
<dbReference type="InterPro" id="IPR001647">
    <property type="entry name" value="HTH_TetR"/>
</dbReference>
<keyword evidence="8" id="KW-1185">Reference proteome</keyword>
<dbReference type="HOGENOM" id="CLU_069356_28_1_11"/>
<dbReference type="EMBL" id="ADNW02000014">
    <property type="protein sequence ID" value="EGD22895.1"/>
    <property type="molecule type" value="Genomic_DNA"/>
</dbReference>
<comment type="caution">
    <text evidence="7">The sequence shown here is derived from an EMBL/GenBank/DDBJ whole genome shotgun (WGS) entry which is preliminary data.</text>
</comment>
<proteinExistence type="predicted"/>
<dbReference type="InterPro" id="IPR036271">
    <property type="entry name" value="Tet_transcr_reg_TetR-rel_C_sf"/>
</dbReference>
<dbReference type="InterPro" id="IPR054156">
    <property type="entry name" value="YxaF_TetR_C"/>
</dbReference>
<feature type="domain" description="HTH tetR-type" evidence="6">
    <location>
        <begin position="27"/>
        <end position="87"/>
    </location>
</feature>
<keyword evidence="3" id="KW-0804">Transcription</keyword>
<evidence type="ECO:0000256" key="4">
    <source>
        <dbReference type="PROSITE-ProRule" id="PRU00335"/>
    </source>
</evidence>
<dbReference type="AlphaFoldDB" id="E9T4M3"/>
<reference evidence="7" key="1">
    <citation type="submission" date="2011-01" db="EMBL/GenBank/DDBJ databases">
        <authorList>
            <person name="Muzny D."/>
            <person name="Qin X."/>
            <person name="Buhay C."/>
            <person name="Dugan-Rocha S."/>
            <person name="Ding Y."/>
            <person name="Chen G."/>
            <person name="Hawes A."/>
            <person name="Holder M."/>
            <person name="Jhangiani S."/>
            <person name="Johnson A."/>
            <person name="Khan Z."/>
            <person name="Li Z."/>
            <person name="Liu W."/>
            <person name="Liu X."/>
            <person name="Perez L."/>
            <person name="Shen H."/>
            <person name="Wang Q."/>
            <person name="Watt J."/>
            <person name="Xi L."/>
            <person name="Xin Y."/>
            <person name="Zhou J."/>
            <person name="Deng J."/>
            <person name="Jiang H."/>
            <person name="Liu Y."/>
            <person name="Qu J."/>
            <person name="Song X.-Z."/>
            <person name="Zhang L."/>
            <person name="Villasana D."/>
            <person name="Johnson A."/>
            <person name="Liu J."/>
            <person name="Liyanage D."/>
            <person name="Lorensuhewa L."/>
            <person name="Robinson T."/>
            <person name="Song A."/>
            <person name="Song B.-B."/>
            <person name="Dinh H."/>
            <person name="Thornton R."/>
            <person name="Coyle M."/>
            <person name="Francisco L."/>
            <person name="Jackson L."/>
            <person name="Javaid M."/>
            <person name="Korchina V."/>
            <person name="Kovar C."/>
            <person name="Mata R."/>
            <person name="Mathew T."/>
            <person name="Ngo R."/>
            <person name="Nguyen L."/>
            <person name="Nguyen N."/>
            <person name="Okwuonu G."/>
            <person name="Ongeri F."/>
            <person name="Pham C."/>
            <person name="Simmons D."/>
            <person name="Wilczek-Boney K."/>
            <person name="Hale W."/>
            <person name="Jakkamsetti A."/>
            <person name="Pham P."/>
            <person name="Ruth R."/>
            <person name="San Lucas F."/>
            <person name="Warren J."/>
            <person name="Zhang J."/>
            <person name="Zhao Z."/>
            <person name="Zhou C."/>
            <person name="Zhu D."/>
            <person name="Lee S."/>
            <person name="Bess C."/>
            <person name="Blankenburg K."/>
            <person name="Forbes L."/>
            <person name="Fu Q."/>
            <person name="Gubbala S."/>
            <person name="Hirani K."/>
            <person name="Jayaseelan J.C."/>
            <person name="Lara F."/>
            <person name="Munidasa M."/>
            <person name="Palculict T."/>
            <person name="Patil S."/>
            <person name="Pu L.-L."/>
            <person name="Saada N."/>
            <person name="Tang L."/>
            <person name="Weissenberger G."/>
            <person name="Zhu Y."/>
            <person name="Hemphill L."/>
            <person name="Shang Y."/>
            <person name="Youmans B."/>
            <person name="Ayvaz T."/>
            <person name="Ross M."/>
            <person name="Santibanez J."/>
            <person name="Aqrawi P."/>
            <person name="Gross S."/>
            <person name="Joshi V."/>
            <person name="Fowler G."/>
            <person name="Nazareth L."/>
            <person name="Reid J."/>
            <person name="Worley K."/>
            <person name="Petrosino J."/>
            <person name="Highlander S."/>
            <person name="Gibbs R."/>
        </authorList>
    </citation>
    <scope>NUCLEOTIDE SEQUENCE [LARGE SCALE GENOMIC DNA]</scope>
    <source>
        <strain evidence="7">ATCC 33707</strain>
    </source>
</reference>
<dbReference type="Pfam" id="PF00440">
    <property type="entry name" value="TetR_N"/>
    <property type="match status" value="1"/>
</dbReference>
<sequence>MTTYIEADGNRATAEGDDMARRQDPGAGPRAAMIDSAVALIREQGVAATSFADVLAHSGAPRGSIYHHFPGGKSQLVEEATRSAAAYLGRGVARVLESGDTVSALRALVDLWRRGLEATDYEAGCPIVAAALGTERGAREVAGVTFAEWCELIAASLVEDGVPQDRSASLAVLVVSALEGALVMAQAQGTSAPLDAVVDELEVLLRA</sequence>
<evidence type="ECO:0000256" key="3">
    <source>
        <dbReference type="ARBA" id="ARBA00023163"/>
    </source>
</evidence>
<dbReference type="PROSITE" id="PS50977">
    <property type="entry name" value="HTH_TETR_2"/>
    <property type="match status" value="1"/>
</dbReference>
<feature type="region of interest" description="Disordered" evidence="5">
    <location>
        <begin position="1"/>
        <end position="28"/>
    </location>
</feature>
<dbReference type="Gene3D" id="1.10.357.10">
    <property type="entry name" value="Tetracycline Repressor, domain 2"/>
    <property type="match status" value="1"/>
</dbReference>